<comment type="caution">
    <text evidence="5">The sequence shown here is derived from an EMBL/GenBank/DDBJ whole genome shotgun (WGS) entry which is preliminary data.</text>
</comment>
<dbReference type="InterPro" id="IPR001841">
    <property type="entry name" value="Znf_RING"/>
</dbReference>
<evidence type="ECO:0000259" key="4">
    <source>
        <dbReference type="PROSITE" id="PS50089"/>
    </source>
</evidence>
<gene>
    <name evidence="5" type="ORF">NDI86_02230</name>
</gene>
<dbReference type="PROSITE" id="PS01359">
    <property type="entry name" value="ZF_PHD_1"/>
    <property type="match status" value="1"/>
</dbReference>
<reference evidence="5 6" key="1">
    <citation type="submission" date="2022-06" db="EMBL/GenBank/DDBJ databases">
        <title>Halomicroarcula sp. a new haloarchaeum isolate from saline soil.</title>
        <authorList>
            <person name="Strakova D."/>
            <person name="Galisteo C."/>
            <person name="Sanchez-Porro C."/>
            <person name="Ventosa A."/>
        </authorList>
    </citation>
    <scope>NUCLEOTIDE SEQUENCE [LARGE SCALE GENOMIC DNA]</scope>
    <source>
        <strain evidence="5 6">S3CR25-11</strain>
    </source>
</reference>
<evidence type="ECO:0000313" key="6">
    <source>
        <dbReference type="Proteomes" id="UP001268864"/>
    </source>
</evidence>
<organism evidence="5 6">
    <name type="scientific">Haloarcula onubensis</name>
    <dbReference type="NCBI Taxonomy" id="2950539"/>
    <lineage>
        <taxon>Archaea</taxon>
        <taxon>Methanobacteriati</taxon>
        <taxon>Methanobacteriota</taxon>
        <taxon>Stenosarchaea group</taxon>
        <taxon>Halobacteria</taxon>
        <taxon>Halobacteriales</taxon>
        <taxon>Haloarculaceae</taxon>
        <taxon>Haloarcula</taxon>
    </lineage>
</organism>
<dbReference type="InterPro" id="IPR002219">
    <property type="entry name" value="PKC_DAG/PE"/>
</dbReference>
<dbReference type="RefSeq" id="WP_310898764.1">
    <property type="nucleotide sequence ID" value="NZ_JAMQOS010000001.1"/>
</dbReference>
<dbReference type="SUPFAM" id="SSF57903">
    <property type="entry name" value="FYVE/PHD zinc finger"/>
    <property type="match status" value="1"/>
</dbReference>
<dbReference type="InterPro" id="IPR001965">
    <property type="entry name" value="Znf_PHD"/>
</dbReference>
<dbReference type="InterPro" id="IPR011011">
    <property type="entry name" value="Znf_FYVE_PHD"/>
</dbReference>
<evidence type="ECO:0000313" key="5">
    <source>
        <dbReference type="EMBL" id="MDS0280922.1"/>
    </source>
</evidence>
<dbReference type="Gene3D" id="3.30.40.10">
    <property type="entry name" value="Zinc/RING finger domain, C3HC4 (zinc finger)"/>
    <property type="match status" value="1"/>
</dbReference>
<feature type="domain" description="RING-type" evidence="4">
    <location>
        <begin position="5"/>
        <end position="61"/>
    </location>
</feature>
<dbReference type="EMBL" id="JAMQOS010000001">
    <property type="protein sequence ID" value="MDS0280922.1"/>
    <property type="molecule type" value="Genomic_DNA"/>
</dbReference>
<keyword evidence="1" id="KW-0479">Metal-binding</keyword>
<evidence type="ECO:0000256" key="2">
    <source>
        <dbReference type="ARBA" id="ARBA00022771"/>
    </source>
</evidence>
<keyword evidence="6" id="KW-1185">Reference proteome</keyword>
<dbReference type="PROSITE" id="PS50089">
    <property type="entry name" value="ZF_RING_2"/>
    <property type="match status" value="1"/>
</dbReference>
<dbReference type="Proteomes" id="UP001268864">
    <property type="component" value="Unassembled WGS sequence"/>
</dbReference>
<dbReference type="InterPro" id="IPR013083">
    <property type="entry name" value="Znf_RING/FYVE/PHD"/>
</dbReference>
<name>A0ABU2FKS9_9EURY</name>
<dbReference type="Pfam" id="PF00130">
    <property type="entry name" value="C1_1"/>
    <property type="match status" value="1"/>
</dbReference>
<dbReference type="SMART" id="SM00249">
    <property type="entry name" value="PHD"/>
    <property type="match status" value="1"/>
</dbReference>
<evidence type="ECO:0000256" key="1">
    <source>
        <dbReference type="ARBA" id="ARBA00022723"/>
    </source>
</evidence>
<dbReference type="InterPro" id="IPR019786">
    <property type="entry name" value="Zinc_finger_PHD-type_CS"/>
</dbReference>
<sequence length="71" mass="7888">MLGDCDYCGDPLTNELQSVTCDHCGEGFHVECARDAGEFSVTVESKLLGSDNYRIVCPFCELSWTTSYDPR</sequence>
<protein>
    <recommendedName>
        <fullName evidence="4">RING-type domain-containing protein</fullName>
    </recommendedName>
</protein>
<evidence type="ECO:0000256" key="3">
    <source>
        <dbReference type="ARBA" id="ARBA00022833"/>
    </source>
</evidence>
<proteinExistence type="predicted"/>
<keyword evidence="2" id="KW-0863">Zinc-finger</keyword>
<keyword evidence="3" id="KW-0862">Zinc</keyword>
<accession>A0ABU2FKS9</accession>